<accession>A0A6G1SHP9</accession>
<keyword evidence="10" id="KW-0762">Sugar transport</keyword>
<dbReference type="GO" id="GO:0005353">
    <property type="term" value="F:fructose transmembrane transporter activity"/>
    <property type="evidence" value="ECO:0007669"/>
    <property type="project" value="UniProtKB-ARBA"/>
</dbReference>
<feature type="domain" description="Major facilitator superfamily (MFS) profile" evidence="9">
    <location>
        <begin position="248"/>
        <end position="694"/>
    </location>
</feature>
<evidence type="ECO:0000256" key="1">
    <source>
        <dbReference type="ARBA" id="ARBA00004651"/>
    </source>
</evidence>
<feature type="compositionally biased region" description="Low complexity" evidence="7">
    <location>
        <begin position="65"/>
        <end position="79"/>
    </location>
</feature>
<feature type="transmembrane region" description="Helical" evidence="8">
    <location>
        <begin position="419"/>
        <end position="437"/>
    </location>
</feature>
<feature type="transmembrane region" description="Helical" evidence="8">
    <location>
        <begin position="541"/>
        <end position="564"/>
    </location>
</feature>
<dbReference type="PANTHER" id="PTHR23503:SF8">
    <property type="entry name" value="FACILITATED GLUCOSE TRANSPORTER PROTEIN 1"/>
    <property type="match status" value="1"/>
</dbReference>
<keyword evidence="2" id="KW-0813">Transport</keyword>
<evidence type="ECO:0000256" key="7">
    <source>
        <dbReference type="SAM" id="MobiDB-lite"/>
    </source>
</evidence>
<evidence type="ECO:0000256" key="6">
    <source>
        <dbReference type="ARBA" id="ARBA00023136"/>
    </source>
</evidence>
<dbReference type="InterPro" id="IPR045263">
    <property type="entry name" value="GLUT"/>
</dbReference>
<dbReference type="InterPro" id="IPR020846">
    <property type="entry name" value="MFS_dom"/>
</dbReference>
<feature type="transmembrane region" description="Helical" evidence="8">
    <location>
        <begin position="506"/>
        <end position="529"/>
    </location>
</feature>
<feature type="transmembrane region" description="Helical" evidence="8">
    <location>
        <begin position="356"/>
        <end position="377"/>
    </location>
</feature>
<reference evidence="10" key="1">
    <citation type="submission" date="2018-10" db="EMBL/GenBank/DDBJ databases">
        <title>Transcriptome assembly of Aceria tosichella (Wheat curl mite) Type 2.</title>
        <authorList>
            <person name="Scully E.D."/>
            <person name="Geib S.M."/>
            <person name="Palmer N.A."/>
            <person name="Gupta A.K."/>
            <person name="Sarath G."/>
            <person name="Tatineni S."/>
        </authorList>
    </citation>
    <scope>NUCLEOTIDE SEQUENCE</scope>
    <source>
        <strain evidence="10">LincolnNE</strain>
    </source>
</reference>
<feature type="region of interest" description="Disordered" evidence="7">
    <location>
        <begin position="1"/>
        <end position="180"/>
    </location>
</feature>
<dbReference type="EMBL" id="GGYP01004669">
    <property type="protein sequence ID" value="MDE49440.1"/>
    <property type="molecule type" value="Transcribed_RNA"/>
</dbReference>
<dbReference type="PANTHER" id="PTHR23503">
    <property type="entry name" value="SOLUTE CARRIER FAMILY 2"/>
    <property type="match status" value="1"/>
</dbReference>
<proteinExistence type="predicted"/>
<dbReference type="Gene3D" id="1.20.1250.20">
    <property type="entry name" value="MFS general substrate transporter like domains"/>
    <property type="match status" value="1"/>
</dbReference>
<feature type="transmembrane region" description="Helical" evidence="8">
    <location>
        <begin position="640"/>
        <end position="663"/>
    </location>
</feature>
<comment type="subcellular location">
    <subcellularLocation>
        <location evidence="1">Cell membrane</location>
        <topology evidence="1">Multi-pass membrane protein</topology>
    </subcellularLocation>
</comment>
<evidence type="ECO:0000256" key="8">
    <source>
        <dbReference type="SAM" id="Phobius"/>
    </source>
</evidence>
<feature type="transmembrane region" description="Helical" evidence="8">
    <location>
        <begin position="606"/>
        <end position="628"/>
    </location>
</feature>
<keyword evidence="5 8" id="KW-1133">Transmembrane helix</keyword>
<evidence type="ECO:0000259" key="9">
    <source>
        <dbReference type="PROSITE" id="PS50850"/>
    </source>
</evidence>
<feature type="transmembrane region" description="Helical" evidence="8">
    <location>
        <begin position="389"/>
        <end position="413"/>
    </location>
</feature>
<keyword evidence="4 8" id="KW-0812">Transmembrane</keyword>
<dbReference type="NCBIfam" id="TIGR00879">
    <property type="entry name" value="SP"/>
    <property type="match status" value="1"/>
</dbReference>
<feature type="compositionally biased region" description="Low complexity" evidence="7">
    <location>
        <begin position="135"/>
        <end position="148"/>
    </location>
</feature>
<feature type="transmembrane region" description="Helical" evidence="8">
    <location>
        <begin position="331"/>
        <end position="350"/>
    </location>
</feature>
<feature type="compositionally biased region" description="Polar residues" evidence="7">
    <location>
        <begin position="1"/>
        <end position="29"/>
    </location>
</feature>
<evidence type="ECO:0000256" key="4">
    <source>
        <dbReference type="ARBA" id="ARBA00022692"/>
    </source>
</evidence>
<feature type="transmembrane region" description="Helical" evidence="8">
    <location>
        <begin position="296"/>
        <end position="319"/>
    </location>
</feature>
<dbReference type="InterPro" id="IPR005829">
    <property type="entry name" value="Sugar_transporter_CS"/>
</dbReference>
<dbReference type="GO" id="GO:0005886">
    <property type="term" value="C:plasma membrane"/>
    <property type="evidence" value="ECO:0007669"/>
    <property type="project" value="UniProtKB-SubCell"/>
</dbReference>
<dbReference type="GO" id="GO:1990539">
    <property type="term" value="P:fructose import across plasma membrane"/>
    <property type="evidence" value="ECO:0007669"/>
    <property type="project" value="UniProtKB-ARBA"/>
</dbReference>
<feature type="transmembrane region" description="Helical" evidence="8">
    <location>
        <begin position="669"/>
        <end position="688"/>
    </location>
</feature>
<protein>
    <submittedName>
        <fullName evidence="10">Solute carrier family 2, facilitated glucose transporter member 1</fullName>
    </submittedName>
</protein>
<evidence type="ECO:0000313" key="10">
    <source>
        <dbReference type="EMBL" id="MDE49440.1"/>
    </source>
</evidence>
<dbReference type="PROSITE" id="PS00217">
    <property type="entry name" value="SUGAR_TRANSPORT_2"/>
    <property type="match status" value="1"/>
</dbReference>
<name>A0A6G1SHP9_9ACAR</name>
<dbReference type="AlphaFoldDB" id="A0A6G1SHP9"/>
<dbReference type="PRINTS" id="PR00171">
    <property type="entry name" value="SUGRTRNSPORT"/>
</dbReference>
<dbReference type="PROSITE" id="PS50850">
    <property type="entry name" value="MFS"/>
    <property type="match status" value="1"/>
</dbReference>
<dbReference type="InterPro" id="IPR003663">
    <property type="entry name" value="Sugar/inositol_transpt"/>
</dbReference>
<dbReference type="Pfam" id="PF00083">
    <property type="entry name" value="Sugar_tr"/>
    <property type="match status" value="1"/>
</dbReference>
<evidence type="ECO:0000256" key="5">
    <source>
        <dbReference type="ARBA" id="ARBA00022989"/>
    </source>
</evidence>
<evidence type="ECO:0000256" key="2">
    <source>
        <dbReference type="ARBA" id="ARBA00022448"/>
    </source>
</evidence>
<evidence type="ECO:0000256" key="3">
    <source>
        <dbReference type="ARBA" id="ARBA00022475"/>
    </source>
</evidence>
<keyword evidence="3" id="KW-1003">Cell membrane</keyword>
<sequence length="707" mass="75583">MSNPFHGPTPNSSTSITNKQPKSRNSQAQVAGKTIEAGERGPPPPPPLPVRSQKRIVDTAERQHQSSSRSQESDAGASSAVGGPGMKSNPPRRQPSSSKTSASAVIAKSSDQESGPKQLSKAATTRVAAEINSRQAATSTSQTVSAAQPRVNPTHNQQQRQQQVQREESQAPAHLAKSAQVAITQQDNFQTGSPPQLVEDDLDGEGLVIGTADDEELIGGDSAAGGRGLSGLPPHLTVGLTRNLIYAVLASAVGSSFQHGYNGGVVNAPERLIGQFVNATYMKRHGKAATETQIDFIVAIIVSIFCIGGCFGALLTAFVADRMGRKEGLMYNNIMVLIAAPMMASSKAMSSYELLILGRFIIGINAGLNAGLAPLYLNEIAPVRLRGALGTIYQLVITISILLSNIFGLPSLLGDETSWPILFAIPIVPAAFMLAALPHCCESPKHLILNLGRELQAQQALAWLRQTGDVQEEMDELRSERELQAMNQRSISLGDMWYDLSLRKPMTIAIVIMLSQQLSGINAVLFYSTSIFRDAGLEAQAAVRATLGMGLVNVIMTLVSLFLVDRCGRRTLHMTGLMGMAATSLVLALCLSGDSTDRAPFTSGLAVVAVYVYIAMFASGPGAIPWFLVAELFPSNARPLASSIAVAVNWLANFTVSLCFLPLSNILHGFTFILFAVLLVIFYLFTYYKVPETKGATSDEISALFKR</sequence>
<feature type="compositionally biased region" description="Polar residues" evidence="7">
    <location>
        <begin position="112"/>
        <end position="123"/>
    </location>
</feature>
<dbReference type="InterPro" id="IPR036259">
    <property type="entry name" value="MFS_trans_sf"/>
</dbReference>
<dbReference type="InterPro" id="IPR005828">
    <property type="entry name" value="MFS_sugar_transport-like"/>
</dbReference>
<keyword evidence="6 8" id="KW-0472">Membrane</keyword>
<feature type="compositionally biased region" description="Basic and acidic residues" evidence="7">
    <location>
        <begin position="55"/>
        <end position="64"/>
    </location>
</feature>
<dbReference type="FunFam" id="1.20.1250.20:FF:001511">
    <property type="entry name" value="Solute carrier family 2, facilitated glucose transporter member 5"/>
    <property type="match status" value="1"/>
</dbReference>
<feature type="transmembrane region" description="Helical" evidence="8">
    <location>
        <begin position="576"/>
        <end position="594"/>
    </location>
</feature>
<feature type="compositionally biased region" description="Polar residues" evidence="7">
    <location>
        <begin position="94"/>
        <end position="103"/>
    </location>
</feature>
<gene>
    <name evidence="10" type="primary">SLC2A1</name>
    <name evidence="10" type="ORF">g.20672</name>
</gene>
<dbReference type="SUPFAM" id="SSF103473">
    <property type="entry name" value="MFS general substrate transporter"/>
    <property type="match status" value="1"/>
</dbReference>
<organism evidence="10">
    <name type="scientific">Aceria tosichella</name>
    <name type="common">wheat curl mite</name>
    <dbReference type="NCBI Taxonomy" id="561515"/>
    <lineage>
        <taxon>Eukaryota</taxon>
        <taxon>Metazoa</taxon>
        <taxon>Ecdysozoa</taxon>
        <taxon>Arthropoda</taxon>
        <taxon>Chelicerata</taxon>
        <taxon>Arachnida</taxon>
        <taxon>Acari</taxon>
        <taxon>Acariformes</taxon>
        <taxon>Trombidiformes</taxon>
        <taxon>Prostigmata</taxon>
        <taxon>Eupodina</taxon>
        <taxon>Eriophyoidea</taxon>
        <taxon>Eriophyidae</taxon>
        <taxon>Eriophyinae</taxon>
        <taxon>Aceriini</taxon>
        <taxon>Aceria</taxon>
    </lineage>
</organism>